<organism evidence="2 3">
    <name type="scientific">Saccharothrix syringae</name>
    <name type="common">Nocardiopsis syringae</name>
    <dbReference type="NCBI Taxonomy" id="103733"/>
    <lineage>
        <taxon>Bacteria</taxon>
        <taxon>Bacillati</taxon>
        <taxon>Actinomycetota</taxon>
        <taxon>Actinomycetes</taxon>
        <taxon>Pseudonocardiales</taxon>
        <taxon>Pseudonocardiaceae</taxon>
        <taxon>Saccharothrix</taxon>
    </lineage>
</organism>
<dbReference type="InterPro" id="IPR013762">
    <property type="entry name" value="Integrase-like_cat_sf"/>
</dbReference>
<dbReference type="EMBL" id="CP034550">
    <property type="protein sequence ID" value="QFZ22457.1"/>
    <property type="molecule type" value="Genomic_DNA"/>
</dbReference>
<sequence length="66" mass="7124">MRLLHAGVDTTVIALWLGHETATTTNVYLHADVALKQKALDRTTPLGLAPGGYQPPDTLLAFLQNL</sequence>
<dbReference type="Proteomes" id="UP000325787">
    <property type="component" value="Chromosome"/>
</dbReference>
<evidence type="ECO:0000256" key="1">
    <source>
        <dbReference type="ARBA" id="ARBA00023172"/>
    </source>
</evidence>
<dbReference type="Gene3D" id="1.10.443.10">
    <property type="entry name" value="Intergrase catalytic core"/>
    <property type="match status" value="1"/>
</dbReference>
<dbReference type="OrthoDB" id="3698359at2"/>
<proteinExistence type="predicted"/>
<dbReference type="GO" id="GO:0003677">
    <property type="term" value="F:DNA binding"/>
    <property type="evidence" value="ECO:0007669"/>
    <property type="project" value="InterPro"/>
</dbReference>
<keyword evidence="1" id="KW-0233">DNA recombination</keyword>
<dbReference type="GO" id="GO:0006310">
    <property type="term" value="P:DNA recombination"/>
    <property type="evidence" value="ECO:0007669"/>
    <property type="project" value="UniProtKB-KW"/>
</dbReference>
<evidence type="ECO:0000313" key="3">
    <source>
        <dbReference type="Proteomes" id="UP000325787"/>
    </source>
</evidence>
<dbReference type="InterPro" id="IPR011010">
    <property type="entry name" value="DNA_brk_join_enz"/>
</dbReference>
<dbReference type="AlphaFoldDB" id="A0A5Q0H8A5"/>
<keyword evidence="3" id="KW-1185">Reference proteome</keyword>
<dbReference type="GO" id="GO:0015074">
    <property type="term" value="P:DNA integration"/>
    <property type="evidence" value="ECO:0007669"/>
    <property type="project" value="InterPro"/>
</dbReference>
<evidence type="ECO:0000313" key="2">
    <source>
        <dbReference type="EMBL" id="QFZ22457.1"/>
    </source>
</evidence>
<reference evidence="3" key="1">
    <citation type="journal article" date="2021" name="Curr. Microbiol.">
        <title>Complete genome of nocamycin-producing strain Saccharothrix syringae NRRL B-16468 reveals the biosynthetic potential for secondary metabolites.</title>
        <authorList>
            <person name="Mo X."/>
            <person name="Yang S."/>
        </authorList>
    </citation>
    <scope>NUCLEOTIDE SEQUENCE [LARGE SCALE GENOMIC DNA]</scope>
    <source>
        <strain evidence="3">ATCC 51364 / DSM 43886 / JCM 6844 / KCTC 9398 / NBRC 14523 / NRRL B-16468 / INA 2240</strain>
    </source>
</reference>
<dbReference type="KEGG" id="ssyi:EKG83_38050"/>
<name>A0A5Q0H8A5_SACSY</name>
<protein>
    <submittedName>
        <fullName evidence="2">Integrase</fullName>
    </submittedName>
</protein>
<dbReference type="SUPFAM" id="SSF56349">
    <property type="entry name" value="DNA breaking-rejoining enzymes"/>
    <property type="match status" value="1"/>
</dbReference>
<accession>A0A5Q0H8A5</accession>
<gene>
    <name evidence="2" type="ORF">EKG83_38050</name>
</gene>